<dbReference type="PANTHER" id="PTHR10889:SF1">
    <property type="entry name" value="DEOXYRIBOSE-PHOSPHATE ALDOLASE"/>
    <property type="match status" value="1"/>
</dbReference>
<keyword evidence="3 6" id="KW-0456">Lyase</keyword>
<reference evidence="7 8" key="1">
    <citation type="submission" date="2023-07" db="EMBL/GenBank/DDBJ databases">
        <title>Genomic Encyclopedia of Type Strains, Phase IV (KMG-IV): sequencing the most valuable type-strain genomes for metagenomic binning, comparative biology and taxonomic classification.</title>
        <authorList>
            <person name="Goeker M."/>
        </authorList>
    </citation>
    <scope>NUCLEOTIDE SEQUENCE [LARGE SCALE GENOMIC DNA]</scope>
    <source>
        <strain evidence="7 8">DSM 23837</strain>
    </source>
</reference>
<proteinExistence type="inferred from homology"/>
<dbReference type="InterPro" id="IPR013785">
    <property type="entry name" value="Aldolase_TIM"/>
</dbReference>
<accession>A0ABT9WV17</accession>
<feature type="active site" description="Proton donor/acceptor" evidence="6">
    <location>
        <position position="183"/>
    </location>
</feature>
<dbReference type="RefSeq" id="WP_307229928.1">
    <property type="nucleotide sequence ID" value="NZ_JAUSTT010000014.1"/>
</dbReference>
<evidence type="ECO:0000256" key="6">
    <source>
        <dbReference type="HAMAP-Rule" id="MF_00114"/>
    </source>
</evidence>
<evidence type="ECO:0000313" key="8">
    <source>
        <dbReference type="Proteomes" id="UP001223586"/>
    </source>
</evidence>
<comment type="caution">
    <text evidence="7">The sequence shown here is derived from an EMBL/GenBank/DDBJ whole genome shotgun (WGS) entry which is preliminary data.</text>
</comment>
<dbReference type="HAMAP" id="MF_00114">
    <property type="entry name" value="DeoC_type1"/>
    <property type="match status" value="1"/>
</dbReference>
<dbReference type="SMART" id="SM01133">
    <property type="entry name" value="DeoC"/>
    <property type="match status" value="1"/>
</dbReference>
<feature type="active site" description="Schiff-base intermediate with acetaldehyde" evidence="6">
    <location>
        <position position="154"/>
    </location>
</feature>
<evidence type="ECO:0000256" key="5">
    <source>
        <dbReference type="ARBA" id="ARBA00048791"/>
    </source>
</evidence>
<dbReference type="Proteomes" id="UP001223586">
    <property type="component" value="Unassembled WGS sequence"/>
</dbReference>
<evidence type="ECO:0000256" key="3">
    <source>
        <dbReference type="ARBA" id="ARBA00023239"/>
    </source>
</evidence>
<organism evidence="7 8">
    <name type="scientific">Bacillus chungangensis</name>
    <dbReference type="NCBI Taxonomy" id="587633"/>
    <lineage>
        <taxon>Bacteria</taxon>
        <taxon>Bacillati</taxon>
        <taxon>Bacillota</taxon>
        <taxon>Bacilli</taxon>
        <taxon>Bacillales</taxon>
        <taxon>Bacillaceae</taxon>
        <taxon>Bacillus</taxon>
    </lineage>
</organism>
<dbReference type="SUPFAM" id="SSF51569">
    <property type="entry name" value="Aldolase"/>
    <property type="match status" value="1"/>
</dbReference>
<dbReference type="InterPro" id="IPR002915">
    <property type="entry name" value="DeoC/FbaB/LacD_aldolase"/>
</dbReference>
<keyword evidence="8" id="KW-1185">Reference proteome</keyword>
<dbReference type="Pfam" id="PF01791">
    <property type="entry name" value="DeoC"/>
    <property type="match status" value="1"/>
</dbReference>
<feature type="active site" description="Proton donor/acceptor" evidence="6">
    <location>
        <position position="89"/>
    </location>
</feature>
<dbReference type="InterPro" id="IPR011343">
    <property type="entry name" value="DeoC"/>
</dbReference>
<name>A0ABT9WV17_9BACI</name>
<dbReference type="EC" id="4.1.2.4" evidence="6"/>
<comment type="similarity">
    <text evidence="1 6">Belongs to the DeoC/FbaB aldolase family. DeoC type 1 subfamily.</text>
</comment>
<comment type="catalytic activity">
    <reaction evidence="5 6">
        <text>2-deoxy-D-ribose 5-phosphate = D-glyceraldehyde 3-phosphate + acetaldehyde</text>
        <dbReference type="Rhea" id="RHEA:12821"/>
        <dbReference type="ChEBI" id="CHEBI:15343"/>
        <dbReference type="ChEBI" id="CHEBI:59776"/>
        <dbReference type="ChEBI" id="CHEBI:62877"/>
        <dbReference type="EC" id="4.1.2.4"/>
    </reaction>
</comment>
<sequence length="224" mass="24537">MNINTYIDHTLLHPTATEADIKSLCDEAITHQFKSVCIQPSYVSDAYQLLKASSVKVCTVIGFPHGANTMEGKIFEAKQAIVDGASELDYVVNLGHVKNKRFDLVEKEMAAFAELKISQDHLVIKIILETCYLDNHEITELCQLAKKHRIDFVKTSTGFGTGGATLEHVRLMKQEAGEVIAVKASGGVRTYEDAMQMIEAGAVRIGTSNGIAIVKKTSSQSESY</sequence>
<comment type="function">
    <text evidence="6">Catalyzes a reversible aldol reaction between acetaldehyde and D-glyceraldehyde 3-phosphate to generate 2-deoxy-D-ribose 5-phosphate.</text>
</comment>
<dbReference type="Gene3D" id="3.20.20.70">
    <property type="entry name" value="Aldolase class I"/>
    <property type="match status" value="1"/>
</dbReference>
<keyword evidence="2 6" id="KW-0963">Cytoplasm</keyword>
<dbReference type="NCBIfam" id="TIGR00126">
    <property type="entry name" value="deoC"/>
    <property type="match status" value="1"/>
</dbReference>
<comment type="subcellular location">
    <subcellularLocation>
        <location evidence="6">Cytoplasm</location>
    </subcellularLocation>
</comment>
<keyword evidence="4 6" id="KW-0704">Schiff base</keyword>
<protein>
    <recommendedName>
        <fullName evidence="6">Deoxyribose-phosphate aldolase</fullName>
        <shortName evidence="6">DERA</shortName>
        <ecNumber evidence="6">4.1.2.4</ecNumber>
    </recommendedName>
    <alternativeName>
        <fullName evidence="6">2-deoxy-D-ribose 5-phosphate aldolase</fullName>
    </alternativeName>
    <alternativeName>
        <fullName evidence="6">Phosphodeoxyriboaldolase</fullName>
        <shortName evidence="6">Deoxyriboaldolase</shortName>
    </alternativeName>
</protein>
<dbReference type="EMBL" id="JAUSTT010000014">
    <property type="protein sequence ID" value="MDQ0176625.1"/>
    <property type="molecule type" value="Genomic_DNA"/>
</dbReference>
<dbReference type="CDD" id="cd00959">
    <property type="entry name" value="DeoC"/>
    <property type="match status" value="1"/>
</dbReference>
<evidence type="ECO:0000256" key="2">
    <source>
        <dbReference type="ARBA" id="ARBA00022490"/>
    </source>
</evidence>
<gene>
    <name evidence="6" type="primary">deoC</name>
    <name evidence="7" type="ORF">J2S08_002483</name>
</gene>
<dbReference type="PIRSF" id="PIRSF001357">
    <property type="entry name" value="DeoC"/>
    <property type="match status" value="1"/>
</dbReference>
<dbReference type="InterPro" id="IPR028581">
    <property type="entry name" value="DeoC_typeI"/>
</dbReference>
<evidence type="ECO:0000313" key="7">
    <source>
        <dbReference type="EMBL" id="MDQ0176625.1"/>
    </source>
</evidence>
<comment type="pathway">
    <text evidence="6">Carbohydrate degradation; 2-deoxy-D-ribose 1-phosphate degradation; D-glyceraldehyde 3-phosphate and acetaldehyde from 2-deoxy-alpha-D-ribose 1-phosphate: step 2/2.</text>
</comment>
<dbReference type="PANTHER" id="PTHR10889">
    <property type="entry name" value="DEOXYRIBOSE-PHOSPHATE ALDOLASE"/>
    <property type="match status" value="1"/>
</dbReference>
<evidence type="ECO:0000256" key="1">
    <source>
        <dbReference type="ARBA" id="ARBA00010936"/>
    </source>
</evidence>
<evidence type="ECO:0000256" key="4">
    <source>
        <dbReference type="ARBA" id="ARBA00023270"/>
    </source>
</evidence>
<dbReference type="GO" id="GO:0004139">
    <property type="term" value="F:deoxyribose-phosphate aldolase activity"/>
    <property type="evidence" value="ECO:0007669"/>
    <property type="project" value="UniProtKB-EC"/>
</dbReference>